<accession>A0A2X4UPU3</accession>
<gene>
    <name evidence="6" type="primary">lolD_3</name>
    <name evidence="6" type="ORF">NCTC12151_01749</name>
</gene>
<dbReference type="PANTHER" id="PTHR24220:SF86">
    <property type="entry name" value="ABC TRANSPORTER ABCH.1"/>
    <property type="match status" value="1"/>
</dbReference>
<dbReference type="PANTHER" id="PTHR24220">
    <property type="entry name" value="IMPORT ATP-BINDING PROTEIN"/>
    <property type="match status" value="1"/>
</dbReference>
<keyword evidence="7" id="KW-1185">Reference proteome</keyword>
<dbReference type="InterPro" id="IPR015854">
    <property type="entry name" value="ABC_transpr_LolD-like"/>
</dbReference>
<dbReference type="GO" id="GO:0005886">
    <property type="term" value="C:plasma membrane"/>
    <property type="evidence" value="ECO:0007669"/>
    <property type="project" value="TreeGrafter"/>
</dbReference>
<dbReference type="GO" id="GO:1902495">
    <property type="term" value="C:transmembrane transporter complex"/>
    <property type="evidence" value="ECO:0007669"/>
    <property type="project" value="UniProtKB-ARBA"/>
</dbReference>
<dbReference type="SUPFAM" id="SSF52540">
    <property type="entry name" value="P-loop containing nucleoside triphosphate hydrolases"/>
    <property type="match status" value="1"/>
</dbReference>
<dbReference type="PROSITE" id="PS00211">
    <property type="entry name" value="ABC_TRANSPORTER_1"/>
    <property type="match status" value="1"/>
</dbReference>
<keyword evidence="3 6" id="KW-0067">ATP-binding</keyword>
<feature type="domain" description="ABC transporter" evidence="5">
    <location>
        <begin position="15"/>
        <end position="242"/>
    </location>
</feature>
<keyword evidence="2" id="KW-0547">Nucleotide-binding</keyword>
<dbReference type="GO" id="GO:0005524">
    <property type="term" value="F:ATP binding"/>
    <property type="evidence" value="ECO:0007669"/>
    <property type="project" value="UniProtKB-KW"/>
</dbReference>
<evidence type="ECO:0000313" key="6">
    <source>
        <dbReference type="EMBL" id="SQI40801.1"/>
    </source>
</evidence>
<organism evidence="6 7">
    <name type="scientific">Leminorella richardii</name>
    <dbReference type="NCBI Taxonomy" id="158841"/>
    <lineage>
        <taxon>Bacteria</taxon>
        <taxon>Pseudomonadati</taxon>
        <taxon>Pseudomonadota</taxon>
        <taxon>Gammaproteobacteria</taxon>
        <taxon>Enterobacterales</taxon>
        <taxon>Budviciaceae</taxon>
        <taxon>Leminorella</taxon>
    </lineage>
</organism>
<dbReference type="InterPro" id="IPR017871">
    <property type="entry name" value="ABC_transporter-like_CS"/>
</dbReference>
<dbReference type="Proteomes" id="UP000249005">
    <property type="component" value="Chromosome 1"/>
</dbReference>
<name>A0A2X4UPU3_9GAMM</name>
<evidence type="ECO:0000256" key="3">
    <source>
        <dbReference type="ARBA" id="ARBA00022840"/>
    </source>
</evidence>
<keyword evidence="6" id="KW-0378">Hydrolase</keyword>
<evidence type="ECO:0000256" key="1">
    <source>
        <dbReference type="ARBA" id="ARBA00022448"/>
    </source>
</evidence>
<dbReference type="FunFam" id="3.40.50.300:FF:000032">
    <property type="entry name" value="Export ABC transporter ATP-binding protein"/>
    <property type="match status" value="1"/>
</dbReference>
<keyword evidence="6" id="KW-0449">Lipoprotein</keyword>
<evidence type="ECO:0000256" key="4">
    <source>
        <dbReference type="ARBA" id="ARBA00038388"/>
    </source>
</evidence>
<dbReference type="AlphaFoldDB" id="A0A2X4UPU3"/>
<dbReference type="InterPro" id="IPR027417">
    <property type="entry name" value="P-loop_NTPase"/>
</dbReference>
<dbReference type="KEGG" id="lri:NCTC12151_01749"/>
<dbReference type="RefSeq" id="WP_111742045.1">
    <property type="nucleotide sequence ID" value="NZ_LR698987.1"/>
</dbReference>
<dbReference type="CDD" id="cd03255">
    <property type="entry name" value="ABC_MJ0796_LolCDE_FtsE"/>
    <property type="match status" value="1"/>
</dbReference>
<dbReference type="InterPro" id="IPR003439">
    <property type="entry name" value="ABC_transporter-like_ATP-bd"/>
</dbReference>
<comment type="similarity">
    <text evidence="4">Belongs to the ABC transporter superfamily. Macrolide exporter (TC 3.A.1.122) family.</text>
</comment>
<dbReference type="PROSITE" id="PS50893">
    <property type="entry name" value="ABC_TRANSPORTER_2"/>
    <property type="match status" value="1"/>
</dbReference>
<dbReference type="SMART" id="SM00382">
    <property type="entry name" value="AAA"/>
    <property type="match status" value="1"/>
</dbReference>
<sequence>MQQSSTVQPSSPWVIETRHLYKRFGQVVALDDINLHIKRGEFVAIMGASGSGKTTLMNILTCLDTVSEGQVLLDGVDAAQLDEEGRRAFRSDKIGLVFQQFHLIPFLTALENVMLAQHYHSIVDEEAARKVLAKVGLEHRVDHLPSQLSGGEQQRVCIARALVNEPPVIFADEPTGNLDEQNEKLVLGLLTDLHKQGTTIVMVTHNPELGRFTDRIIRLQHGKYLGEEVNQREGEPNEDKTE</sequence>
<dbReference type="GO" id="GO:0022857">
    <property type="term" value="F:transmembrane transporter activity"/>
    <property type="evidence" value="ECO:0007669"/>
    <property type="project" value="TreeGrafter"/>
</dbReference>
<dbReference type="InterPro" id="IPR017911">
    <property type="entry name" value="MacB-like_ATP-bd"/>
</dbReference>
<protein>
    <submittedName>
        <fullName evidence="6">Lipoprotein-releasing system ATP-binding protein LolD</fullName>
        <ecNumber evidence="6">3.6.3.-</ecNumber>
    </submittedName>
</protein>
<dbReference type="EMBL" id="LS483470">
    <property type="protein sequence ID" value="SQI40801.1"/>
    <property type="molecule type" value="Genomic_DNA"/>
</dbReference>
<dbReference type="EC" id="3.6.3.-" evidence="6"/>
<proteinExistence type="inferred from homology"/>
<dbReference type="OrthoDB" id="9801477at2"/>
<evidence type="ECO:0000256" key="2">
    <source>
        <dbReference type="ARBA" id="ARBA00022741"/>
    </source>
</evidence>
<dbReference type="Gene3D" id="3.40.50.300">
    <property type="entry name" value="P-loop containing nucleotide triphosphate hydrolases"/>
    <property type="match status" value="1"/>
</dbReference>
<dbReference type="InterPro" id="IPR003593">
    <property type="entry name" value="AAA+_ATPase"/>
</dbReference>
<reference evidence="6 7" key="1">
    <citation type="submission" date="2018-06" db="EMBL/GenBank/DDBJ databases">
        <authorList>
            <consortium name="Pathogen Informatics"/>
            <person name="Doyle S."/>
        </authorList>
    </citation>
    <scope>NUCLEOTIDE SEQUENCE [LARGE SCALE GENOMIC DNA]</scope>
    <source>
        <strain evidence="6 7">NCTC12151</strain>
    </source>
</reference>
<keyword evidence="1" id="KW-0813">Transport</keyword>
<dbReference type="Pfam" id="PF00005">
    <property type="entry name" value="ABC_tran"/>
    <property type="match status" value="1"/>
</dbReference>
<evidence type="ECO:0000259" key="5">
    <source>
        <dbReference type="PROSITE" id="PS50893"/>
    </source>
</evidence>
<dbReference type="GO" id="GO:0016887">
    <property type="term" value="F:ATP hydrolysis activity"/>
    <property type="evidence" value="ECO:0007669"/>
    <property type="project" value="InterPro"/>
</dbReference>
<evidence type="ECO:0000313" key="7">
    <source>
        <dbReference type="Proteomes" id="UP000249005"/>
    </source>
</evidence>